<dbReference type="SUPFAM" id="SSF101386">
    <property type="entry name" value="all-alpha NTP pyrophosphatases"/>
    <property type="match status" value="1"/>
</dbReference>
<dbReference type="Gene3D" id="1.10.287.1080">
    <property type="entry name" value="MazG-like"/>
    <property type="match status" value="1"/>
</dbReference>
<accession>A0A0B2BT76</accession>
<proteinExistence type="predicted"/>
<dbReference type="GO" id="GO:0047429">
    <property type="term" value="F:nucleoside triphosphate diphosphatase activity"/>
    <property type="evidence" value="ECO:0007669"/>
    <property type="project" value="InterPro"/>
</dbReference>
<comment type="caution">
    <text evidence="1">The sequence shown here is derived from an EMBL/GenBank/DDBJ whole genome shotgun (WGS) entry which is preliminary data.</text>
</comment>
<dbReference type="PANTHER" id="PTHR14552:SF21">
    <property type="entry name" value="DCTP PYROPHOSPHATASE 1"/>
    <property type="match status" value="1"/>
</dbReference>
<dbReference type="CDD" id="cd11537">
    <property type="entry name" value="NTP-PPase_RS21-C6_like"/>
    <property type="match status" value="1"/>
</dbReference>
<dbReference type="AlphaFoldDB" id="A0A0B2BT76"/>
<dbReference type="OrthoDB" id="9791898at2"/>
<organism evidence="1 2">
    <name type="scientific">Mumia flava</name>
    <dbReference type="NCBI Taxonomy" id="1348852"/>
    <lineage>
        <taxon>Bacteria</taxon>
        <taxon>Bacillati</taxon>
        <taxon>Actinomycetota</taxon>
        <taxon>Actinomycetes</taxon>
        <taxon>Propionibacteriales</taxon>
        <taxon>Nocardioidaceae</taxon>
        <taxon>Mumia</taxon>
    </lineage>
</organism>
<dbReference type="RefSeq" id="WP_039342260.1">
    <property type="nucleotide sequence ID" value="NZ_PGEZ01000002.1"/>
</dbReference>
<dbReference type="PANTHER" id="PTHR14552">
    <property type="match status" value="1"/>
</dbReference>
<dbReference type="EMBL" id="PGEZ01000002">
    <property type="protein sequence ID" value="PJJ53768.1"/>
    <property type="molecule type" value="Genomic_DNA"/>
</dbReference>
<evidence type="ECO:0000313" key="1">
    <source>
        <dbReference type="EMBL" id="PJJ53768.1"/>
    </source>
</evidence>
<dbReference type="Pfam" id="PF12643">
    <property type="entry name" value="MazG-like"/>
    <property type="match status" value="1"/>
</dbReference>
<keyword evidence="1" id="KW-0378">Hydrolase</keyword>
<dbReference type="InterPro" id="IPR025984">
    <property type="entry name" value="DCTPP"/>
</dbReference>
<protein>
    <submittedName>
        <fullName evidence="1">NTP pyrophosphatase (Non-canonical NTP hydrolase)</fullName>
    </submittedName>
</protein>
<keyword evidence="2" id="KW-1185">Reference proteome</keyword>
<dbReference type="GO" id="GO:0009143">
    <property type="term" value="P:nucleoside triphosphate catabolic process"/>
    <property type="evidence" value="ECO:0007669"/>
    <property type="project" value="InterPro"/>
</dbReference>
<gene>
    <name evidence="1" type="ORF">CLV56_3262</name>
</gene>
<name>A0A0B2BT76_9ACTN</name>
<dbReference type="Proteomes" id="UP000230842">
    <property type="component" value="Unassembled WGS sequence"/>
</dbReference>
<evidence type="ECO:0000313" key="2">
    <source>
        <dbReference type="Proteomes" id="UP000230842"/>
    </source>
</evidence>
<dbReference type="PIRSF" id="PIRSF029826">
    <property type="entry name" value="UCP029826_pph"/>
    <property type="match status" value="1"/>
</dbReference>
<sequence length="94" mass="10675">MRAFTAERDWERFHDPKSLLLALTGEVGELAELFQWLPADDARELAGDEPLRTRVGEEMADVLLYLVRLADVVGVDLAEAARRKMELNAEKHRA</sequence>
<reference evidence="1 2" key="1">
    <citation type="submission" date="2017-11" db="EMBL/GenBank/DDBJ databases">
        <title>Genomic Encyclopedia of Archaeal and Bacterial Type Strains, Phase II (KMG-II): From Individual Species to Whole Genera.</title>
        <authorList>
            <person name="Goeker M."/>
        </authorList>
    </citation>
    <scope>NUCLEOTIDE SEQUENCE [LARGE SCALE GENOMIC DNA]</scope>
    <source>
        <strain evidence="1 2">DSM 27763</strain>
    </source>
</reference>